<comment type="similarity">
    <text evidence="1">Belongs to the sigma-70 factor family. ECF subfamily.</text>
</comment>
<keyword evidence="5" id="KW-0804">Transcription</keyword>
<evidence type="ECO:0000259" key="7">
    <source>
        <dbReference type="Pfam" id="PF08281"/>
    </source>
</evidence>
<feature type="domain" description="RNA polymerase sigma factor 70 region 4 type 2" evidence="7">
    <location>
        <begin position="110"/>
        <end position="161"/>
    </location>
</feature>
<dbReference type="GO" id="GO:0003677">
    <property type="term" value="F:DNA binding"/>
    <property type="evidence" value="ECO:0007669"/>
    <property type="project" value="UniProtKB-KW"/>
</dbReference>
<keyword evidence="3" id="KW-0731">Sigma factor</keyword>
<evidence type="ECO:0000256" key="3">
    <source>
        <dbReference type="ARBA" id="ARBA00023082"/>
    </source>
</evidence>
<evidence type="ECO:0000256" key="2">
    <source>
        <dbReference type="ARBA" id="ARBA00023015"/>
    </source>
</evidence>
<dbReference type="InterPro" id="IPR013249">
    <property type="entry name" value="RNA_pol_sigma70_r4_t2"/>
</dbReference>
<evidence type="ECO:0000313" key="9">
    <source>
        <dbReference type="Proteomes" id="UP000549695"/>
    </source>
</evidence>
<evidence type="ECO:0000259" key="6">
    <source>
        <dbReference type="Pfam" id="PF04542"/>
    </source>
</evidence>
<evidence type="ECO:0000256" key="5">
    <source>
        <dbReference type="ARBA" id="ARBA00023163"/>
    </source>
</evidence>
<dbReference type="Proteomes" id="UP000549695">
    <property type="component" value="Unassembled WGS sequence"/>
</dbReference>
<keyword evidence="2" id="KW-0805">Transcription regulation</keyword>
<dbReference type="Pfam" id="PF04542">
    <property type="entry name" value="Sigma70_r2"/>
    <property type="match status" value="1"/>
</dbReference>
<dbReference type="NCBIfam" id="TIGR02937">
    <property type="entry name" value="sigma70-ECF"/>
    <property type="match status" value="1"/>
</dbReference>
<reference evidence="8 9" key="1">
    <citation type="submission" date="2020-07" db="EMBL/GenBank/DDBJ databases">
        <title>Sequencing the genomes of 1000 actinobacteria strains.</title>
        <authorList>
            <person name="Klenk H.-P."/>
        </authorList>
    </citation>
    <scope>NUCLEOTIDE SEQUENCE [LARGE SCALE GENOMIC DNA]</scope>
    <source>
        <strain evidence="8 9">DSM 44749</strain>
    </source>
</reference>
<dbReference type="AlphaFoldDB" id="A0A852W7V3"/>
<name>A0A852W7V3_PSEA5</name>
<evidence type="ECO:0000256" key="1">
    <source>
        <dbReference type="ARBA" id="ARBA00010641"/>
    </source>
</evidence>
<gene>
    <name evidence="8" type="ORF">HDA37_003109</name>
</gene>
<dbReference type="InterPro" id="IPR013324">
    <property type="entry name" value="RNA_pol_sigma_r3/r4-like"/>
</dbReference>
<comment type="caution">
    <text evidence="8">The sequence shown here is derived from an EMBL/GenBank/DDBJ whole genome shotgun (WGS) entry which is preliminary data.</text>
</comment>
<dbReference type="GO" id="GO:0006352">
    <property type="term" value="P:DNA-templated transcription initiation"/>
    <property type="evidence" value="ECO:0007669"/>
    <property type="project" value="InterPro"/>
</dbReference>
<keyword evidence="4" id="KW-0238">DNA-binding</keyword>
<protein>
    <submittedName>
        <fullName evidence="8">RNA polymerase sigma-70 factor (ECF subfamily)</fullName>
    </submittedName>
</protein>
<dbReference type="Pfam" id="PF08281">
    <property type="entry name" value="Sigma70_r4_2"/>
    <property type="match status" value="1"/>
</dbReference>
<dbReference type="SUPFAM" id="SSF88659">
    <property type="entry name" value="Sigma3 and sigma4 domains of RNA polymerase sigma factors"/>
    <property type="match status" value="1"/>
</dbReference>
<proteinExistence type="inferred from homology"/>
<dbReference type="InterPro" id="IPR036388">
    <property type="entry name" value="WH-like_DNA-bd_sf"/>
</dbReference>
<evidence type="ECO:0000313" key="8">
    <source>
        <dbReference type="EMBL" id="NYG02824.1"/>
    </source>
</evidence>
<dbReference type="Gene3D" id="1.10.1740.10">
    <property type="match status" value="1"/>
</dbReference>
<dbReference type="PANTHER" id="PTHR43133">
    <property type="entry name" value="RNA POLYMERASE ECF-TYPE SIGMA FACTO"/>
    <property type="match status" value="1"/>
</dbReference>
<dbReference type="RefSeq" id="WP_218899307.1">
    <property type="nucleotide sequence ID" value="NZ_BAAAJZ010000003.1"/>
</dbReference>
<dbReference type="InterPro" id="IPR039425">
    <property type="entry name" value="RNA_pol_sigma-70-like"/>
</dbReference>
<dbReference type="InterPro" id="IPR007627">
    <property type="entry name" value="RNA_pol_sigma70_r2"/>
</dbReference>
<dbReference type="InterPro" id="IPR013325">
    <property type="entry name" value="RNA_pol_sigma_r2"/>
</dbReference>
<dbReference type="SUPFAM" id="SSF88946">
    <property type="entry name" value="Sigma2 domain of RNA polymerase sigma factors"/>
    <property type="match status" value="1"/>
</dbReference>
<dbReference type="EMBL" id="JACCCZ010000001">
    <property type="protein sequence ID" value="NYG02824.1"/>
    <property type="molecule type" value="Genomic_DNA"/>
</dbReference>
<dbReference type="InterPro" id="IPR014284">
    <property type="entry name" value="RNA_pol_sigma-70_dom"/>
</dbReference>
<dbReference type="Gene3D" id="1.10.10.10">
    <property type="entry name" value="Winged helix-like DNA-binding domain superfamily/Winged helix DNA-binding domain"/>
    <property type="match status" value="1"/>
</dbReference>
<feature type="domain" description="RNA polymerase sigma-70 region 2" evidence="6">
    <location>
        <begin position="18"/>
        <end position="85"/>
    </location>
</feature>
<organism evidence="8 9">
    <name type="scientific">Pseudonocardia alni</name>
    <name type="common">Amycolata alni</name>
    <dbReference type="NCBI Taxonomy" id="33907"/>
    <lineage>
        <taxon>Bacteria</taxon>
        <taxon>Bacillati</taxon>
        <taxon>Actinomycetota</taxon>
        <taxon>Actinomycetes</taxon>
        <taxon>Pseudonocardiales</taxon>
        <taxon>Pseudonocardiaceae</taxon>
        <taxon>Pseudonocardia</taxon>
    </lineage>
</organism>
<keyword evidence="9" id="KW-1185">Reference proteome</keyword>
<sequence length="170" mass="18627">MTTVDRIPDRAPPDLDEMFRRYADRLWSVALRMLGDRTEAEDAVQEAFLSALRSPGFRGDAATGTWLHRILVNDCVDRLRAAGRRRDRLRALETVVAARDHAGGLVVRFAVSDALALLPVDQRAALVLVDGLGYGVAEAAEMLAVAPGTVKSRRARARARLAPVLREDEG</sequence>
<evidence type="ECO:0000256" key="4">
    <source>
        <dbReference type="ARBA" id="ARBA00023125"/>
    </source>
</evidence>
<accession>A0A852W7V3</accession>
<dbReference type="GO" id="GO:0016987">
    <property type="term" value="F:sigma factor activity"/>
    <property type="evidence" value="ECO:0007669"/>
    <property type="project" value="UniProtKB-KW"/>
</dbReference>
<dbReference type="PANTHER" id="PTHR43133:SF50">
    <property type="entry name" value="ECF RNA POLYMERASE SIGMA FACTOR SIGM"/>
    <property type="match status" value="1"/>
</dbReference>
<dbReference type="GeneID" id="98052847"/>